<protein>
    <recommendedName>
        <fullName evidence="13">Ig-like domain-containing protein</fullName>
    </recommendedName>
</protein>
<dbReference type="GO" id="GO:0042102">
    <property type="term" value="P:positive regulation of T cell proliferation"/>
    <property type="evidence" value="ECO:0007669"/>
    <property type="project" value="TreeGrafter"/>
</dbReference>
<dbReference type="GO" id="GO:0006955">
    <property type="term" value="P:immune response"/>
    <property type="evidence" value="ECO:0007669"/>
    <property type="project" value="TreeGrafter"/>
</dbReference>
<dbReference type="InterPro" id="IPR036179">
    <property type="entry name" value="Ig-like_dom_sf"/>
</dbReference>
<dbReference type="InterPro" id="IPR007110">
    <property type="entry name" value="Ig-like_dom"/>
</dbReference>
<dbReference type="GO" id="GO:0031295">
    <property type="term" value="P:T cell costimulation"/>
    <property type="evidence" value="ECO:0007669"/>
    <property type="project" value="TreeGrafter"/>
</dbReference>
<evidence type="ECO:0000256" key="4">
    <source>
        <dbReference type="ARBA" id="ARBA00022729"/>
    </source>
</evidence>
<dbReference type="SMART" id="SM00409">
    <property type="entry name" value="IG"/>
    <property type="match status" value="2"/>
</dbReference>
<dbReference type="InterPro" id="IPR003599">
    <property type="entry name" value="Ig_sub"/>
</dbReference>
<dbReference type="Proteomes" id="UP000250572">
    <property type="component" value="Unassembled WGS sequence"/>
</dbReference>
<dbReference type="GO" id="GO:0007166">
    <property type="term" value="P:cell surface receptor signaling pathway"/>
    <property type="evidence" value="ECO:0007669"/>
    <property type="project" value="TreeGrafter"/>
</dbReference>
<dbReference type="EMBL" id="NHOQ01002060">
    <property type="protein sequence ID" value="PWA19863.1"/>
    <property type="molecule type" value="Genomic_DNA"/>
</dbReference>
<evidence type="ECO:0000256" key="7">
    <source>
        <dbReference type="ARBA" id="ARBA00023157"/>
    </source>
</evidence>
<evidence type="ECO:0000256" key="8">
    <source>
        <dbReference type="ARBA" id="ARBA00023170"/>
    </source>
</evidence>
<keyword evidence="3 11" id="KW-0812">Transmembrane</keyword>
<dbReference type="PROSITE" id="PS50835">
    <property type="entry name" value="IG_LIKE"/>
    <property type="match status" value="1"/>
</dbReference>
<feature type="signal peptide" evidence="12">
    <location>
        <begin position="1"/>
        <end position="19"/>
    </location>
</feature>
<dbReference type="Gene3D" id="2.60.40.10">
    <property type="entry name" value="Immunoglobulins"/>
    <property type="match status" value="1"/>
</dbReference>
<dbReference type="SUPFAM" id="SSF48726">
    <property type="entry name" value="Immunoglobulin"/>
    <property type="match status" value="1"/>
</dbReference>
<keyword evidence="6 11" id="KW-0472">Membrane</keyword>
<dbReference type="PANTHER" id="PTHR25466">
    <property type="entry name" value="T-LYMPHOCYTE ACTIVATION ANTIGEN"/>
    <property type="match status" value="1"/>
</dbReference>
<dbReference type="Pfam" id="PF07686">
    <property type="entry name" value="V-set"/>
    <property type="match status" value="1"/>
</dbReference>
<dbReference type="InterPro" id="IPR013783">
    <property type="entry name" value="Ig-like_fold"/>
</dbReference>
<keyword evidence="2" id="KW-1003">Cell membrane</keyword>
<organism evidence="14 15">
    <name type="scientific">Gambusia affinis</name>
    <name type="common">Western mosquitofish</name>
    <name type="synonym">Heterandria affinis</name>
    <dbReference type="NCBI Taxonomy" id="33528"/>
    <lineage>
        <taxon>Eukaryota</taxon>
        <taxon>Metazoa</taxon>
        <taxon>Chordata</taxon>
        <taxon>Craniata</taxon>
        <taxon>Vertebrata</taxon>
        <taxon>Euteleostomi</taxon>
        <taxon>Actinopterygii</taxon>
        <taxon>Neopterygii</taxon>
        <taxon>Teleostei</taxon>
        <taxon>Neoteleostei</taxon>
        <taxon>Acanthomorphata</taxon>
        <taxon>Ovalentaria</taxon>
        <taxon>Atherinomorphae</taxon>
        <taxon>Cyprinodontiformes</taxon>
        <taxon>Poeciliidae</taxon>
        <taxon>Poeciliinae</taxon>
        <taxon>Gambusia</taxon>
    </lineage>
</organism>
<feature type="domain" description="Ig-like" evidence="13">
    <location>
        <begin position="103"/>
        <end position="207"/>
    </location>
</feature>
<keyword evidence="9" id="KW-0325">Glycoprotein</keyword>
<evidence type="ECO:0000313" key="14">
    <source>
        <dbReference type="EMBL" id="PWA19863.1"/>
    </source>
</evidence>
<dbReference type="InterPro" id="IPR051713">
    <property type="entry name" value="T-cell_Activation_Regulation"/>
</dbReference>
<gene>
    <name evidence="14" type="ORF">CCH79_00015893</name>
</gene>
<feature type="transmembrane region" description="Helical" evidence="11">
    <location>
        <begin position="245"/>
        <end position="271"/>
    </location>
</feature>
<keyword evidence="8" id="KW-0675">Receptor</keyword>
<evidence type="ECO:0000256" key="12">
    <source>
        <dbReference type="SAM" id="SignalP"/>
    </source>
</evidence>
<evidence type="ECO:0000256" key="9">
    <source>
        <dbReference type="ARBA" id="ARBA00023180"/>
    </source>
</evidence>
<dbReference type="InterPro" id="IPR013106">
    <property type="entry name" value="Ig_V-set"/>
</dbReference>
<evidence type="ECO:0000256" key="3">
    <source>
        <dbReference type="ARBA" id="ARBA00022692"/>
    </source>
</evidence>
<dbReference type="PANTHER" id="PTHR25466:SF11">
    <property type="entry name" value="GALECTIN 17-RELATED"/>
    <property type="match status" value="1"/>
</dbReference>
<evidence type="ECO:0000259" key="13">
    <source>
        <dbReference type="PROSITE" id="PS50835"/>
    </source>
</evidence>
<name>A0A315VAB0_GAMAF</name>
<evidence type="ECO:0000256" key="1">
    <source>
        <dbReference type="ARBA" id="ARBA00004251"/>
    </source>
</evidence>
<keyword evidence="10" id="KW-0393">Immunoglobulin domain</keyword>
<sequence>MEWISLFVPAVFLLRFIRGDLVASLGDTVKLSSQVNCGEGTAQLIRRLKDLSSVPMADSTNGVLQPVEEYRSRLNISSSDIFLKNVNYNDNGHYELMCGDNIERIIKLAVVFASNISAYEDETTKLSCFSLTLDEHLKFVQWETNGQLVIKVNRSGNVEYGERFTGRASLPPDWESAGNLSLILKGVQLEDQGNYYCYVQKESKEKGDPAACRLRVQQERSSIKTFTTPSQHTQSPPAHKEPSCIGITVFIGIIILLLFVAALCICIGWYLRSHKSKEVKSCLGMKRCGNREDLPPDQEVSSGLVT</sequence>
<reference evidence="14 15" key="1">
    <citation type="journal article" date="2018" name="G3 (Bethesda)">
        <title>A High-Quality Reference Genome for the Invasive Mosquitofish Gambusia affinis Using a Chicago Library.</title>
        <authorList>
            <person name="Hoffberg S.L."/>
            <person name="Troendle N.J."/>
            <person name="Glenn T.C."/>
            <person name="Mahmud O."/>
            <person name="Louha S."/>
            <person name="Chalopin D."/>
            <person name="Bennetzen J.L."/>
            <person name="Mauricio R."/>
        </authorList>
    </citation>
    <scope>NUCLEOTIDE SEQUENCE [LARGE SCALE GENOMIC DNA]</scope>
    <source>
        <strain evidence="14">NE01/NJP1002.9</strain>
        <tissue evidence="14">Muscle</tissue>
    </source>
</reference>
<evidence type="ECO:0000313" key="15">
    <source>
        <dbReference type="Proteomes" id="UP000250572"/>
    </source>
</evidence>
<dbReference type="GO" id="GO:0042130">
    <property type="term" value="P:negative regulation of T cell proliferation"/>
    <property type="evidence" value="ECO:0007669"/>
    <property type="project" value="TreeGrafter"/>
</dbReference>
<comment type="caution">
    <text evidence="14">The sequence shown here is derived from an EMBL/GenBank/DDBJ whole genome shotgun (WGS) entry which is preliminary data.</text>
</comment>
<accession>A0A315VAB0</accession>
<evidence type="ECO:0000256" key="6">
    <source>
        <dbReference type="ARBA" id="ARBA00023136"/>
    </source>
</evidence>
<evidence type="ECO:0000256" key="10">
    <source>
        <dbReference type="ARBA" id="ARBA00023319"/>
    </source>
</evidence>
<evidence type="ECO:0000256" key="5">
    <source>
        <dbReference type="ARBA" id="ARBA00022989"/>
    </source>
</evidence>
<proteinExistence type="predicted"/>
<keyword evidence="15" id="KW-1185">Reference proteome</keyword>
<keyword evidence="7" id="KW-1015">Disulfide bond</keyword>
<evidence type="ECO:0000256" key="11">
    <source>
        <dbReference type="SAM" id="Phobius"/>
    </source>
</evidence>
<comment type="subcellular location">
    <subcellularLocation>
        <location evidence="1">Cell membrane</location>
        <topology evidence="1">Single-pass type I membrane protein</topology>
    </subcellularLocation>
</comment>
<dbReference type="GO" id="GO:0071222">
    <property type="term" value="P:cellular response to lipopolysaccharide"/>
    <property type="evidence" value="ECO:0007669"/>
    <property type="project" value="TreeGrafter"/>
</dbReference>
<keyword evidence="5 11" id="KW-1133">Transmembrane helix</keyword>
<dbReference type="GO" id="GO:0009897">
    <property type="term" value="C:external side of plasma membrane"/>
    <property type="evidence" value="ECO:0007669"/>
    <property type="project" value="TreeGrafter"/>
</dbReference>
<keyword evidence="4 12" id="KW-0732">Signal</keyword>
<dbReference type="AlphaFoldDB" id="A0A315VAB0"/>
<evidence type="ECO:0000256" key="2">
    <source>
        <dbReference type="ARBA" id="ARBA00022475"/>
    </source>
</evidence>
<feature type="chain" id="PRO_5016410974" description="Ig-like domain-containing protein" evidence="12">
    <location>
        <begin position="20"/>
        <end position="306"/>
    </location>
</feature>